<dbReference type="SUPFAM" id="SSF161098">
    <property type="entry name" value="MetI-like"/>
    <property type="match status" value="1"/>
</dbReference>
<dbReference type="CDD" id="cd06261">
    <property type="entry name" value="TM_PBP2"/>
    <property type="match status" value="1"/>
</dbReference>
<evidence type="ECO:0000259" key="8">
    <source>
        <dbReference type="PROSITE" id="PS50928"/>
    </source>
</evidence>
<evidence type="ECO:0000256" key="4">
    <source>
        <dbReference type="ARBA" id="ARBA00022692"/>
    </source>
</evidence>
<dbReference type="PROSITE" id="PS50928">
    <property type="entry name" value="ABC_TM1"/>
    <property type="match status" value="1"/>
</dbReference>
<name>A0A4R5A743_9ACTN</name>
<feature type="transmembrane region" description="Helical" evidence="7">
    <location>
        <begin position="196"/>
        <end position="221"/>
    </location>
</feature>
<evidence type="ECO:0000256" key="5">
    <source>
        <dbReference type="ARBA" id="ARBA00022989"/>
    </source>
</evidence>
<dbReference type="RefSeq" id="WP_132106901.1">
    <property type="nucleotide sequence ID" value="NZ_SMLB01000052.1"/>
</dbReference>
<keyword evidence="4 7" id="KW-0812">Transmembrane</keyword>
<accession>A0A4R5A743</accession>
<evidence type="ECO:0000256" key="6">
    <source>
        <dbReference type="ARBA" id="ARBA00023136"/>
    </source>
</evidence>
<evidence type="ECO:0000313" key="10">
    <source>
        <dbReference type="Proteomes" id="UP000295217"/>
    </source>
</evidence>
<dbReference type="GO" id="GO:0005886">
    <property type="term" value="C:plasma membrane"/>
    <property type="evidence" value="ECO:0007669"/>
    <property type="project" value="UniProtKB-SubCell"/>
</dbReference>
<evidence type="ECO:0000256" key="7">
    <source>
        <dbReference type="RuleBase" id="RU363032"/>
    </source>
</evidence>
<keyword evidence="2 7" id="KW-0813">Transport</keyword>
<keyword evidence="10" id="KW-1185">Reference proteome</keyword>
<evidence type="ECO:0000256" key="2">
    <source>
        <dbReference type="ARBA" id="ARBA00022448"/>
    </source>
</evidence>
<keyword evidence="3" id="KW-1003">Cell membrane</keyword>
<sequence>MAVVGTAPARPARPAWQEPPRRITSIVKGLVIAAITLVMLYPFVYVIAISFSAADAARSGDTLLIPAEFSLAAYRTIFAGDVVTRALLVSAGVTLVGTLLSVVMTVTLAYGLTRTREVPGSKFVLYLVLFTMLFGAGIIPNYLLVKELGLLDTYASLILPGAVSAFNLVVVRNFFMNLPQELFDSARIDGASEFQILWRIVVPLSKAVIAVIALFYGVAYWNDFFNAMIYLNDSEKWPIQLVLQQYVLQGSPLDQMAVSGQVEAAPKTIQMAVVVVATVPILLVYPFLQRFFTKGVLTGAIKG</sequence>
<dbReference type="EMBL" id="SMLB01000052">
    <property type="protein sequence ID" value="TDD65412.1"/>
    <property type="molecule type" value="Genomic_DNA"/>
</dbReference>
<dbReference type="PANTHER" id="PTHR43744:SF9">
    <property type="entry name" value="POLYGALACTURONAN_RHAMNOGALACTURONAN TRANSPORT SYSTEM PERMEASE PROTEIN YTCP"/>
    <property type="match status" value="1"/>
</dbReference>
<dbReference type="InterPro" id="IPR000515">
    <property type="entry name" value="MetI-like"/>
</dbReference>
<reference evidence="9 10" key="1">
    <citation type="submission" date="2019-02" db="EMBL/GenBank/DDBJ databases">
        <title>Draft genome sequences of novel Actinobacteria.</title>
        <authorList>
            <person name="Sahin N."/>
            <person name="Ay H."/>
            <person name="Saygin H."/>
        </authorList>
    </citation>
    <scope>NUCLEOTIDE SEQUENCE [LARGE SCALE GENOMIC DNA]</scope>
    <source>
        <strain evidence="9 10">8K307</strain>
    </source>
</reference>
<comment type="similarity">
    <text evidence="7">Belongs to the binding-protein-dependent transport system permease family.</text>
</comment>
<keyword evidence="5 7" id="KW-1133">Transmembrane helix</keyword>
<feature type="transmembrane region" description="Helical" evidence="7">
    <location>
        <begin position="86"/>
        <end position="111"/>
    </location>
</feature>
<evidence type="ECO:0000313" key="9">
    <source>
        <dbReference type="EMBL" id="TDD65412.1"/>
    </source>
</evidence>
<dbReference type="InterPro" id="IPR035906">
    <property type="entry name" value="MetI-like_sf"/>
</dbReference>
<dbReference type="Gene3D" id="1.10.3720.10">
    <property type="entry name" value="MetI-like"/>
    <property type="match status" value="1"/>
</dbReference>
<gene>
    <name evidence="9" type="ORF">E1262_25385</name>
</gene>
<dbReference type="GO" id="GO:0055085">
    <property type="term" value="P:transmembrane transport"/>
    <property type="evidence" value="ECO:0007669"/>
    <property type="project" value="InterPro"/>
</dbReference>
<feature type="transmembrane region" description="Helical" evidence="7">
    <location>
        <begin position="123"/>
        <end position="145"/>
    </location>
</feature>
<dbReference type="Proteomes" id="UP000295217">
    <property type="component" value="Unassembled WGS sequence"/>
</dbReference>
<feature type="transmembrane region" description="Helical" evidence="7">
    <location>
        <begin position="269"/>
        <end position="288"/>
    </location>
</feature>
<evidence type="ECO:0000256" key="1">
    <source>
        <dbReference type="ARBA" id="ARBA00004651"/>
    </source>
</evidence>
<feature type="transmembrane region" description="Helical" evidence="7">
    <location>
        <begin position="30"/>
        <end position="54"/>
    </location>
</feature>
<dbReference type="Pfam" id="PF00528">
    <property type="entry name" value="BPD_transp_1"/>
    <property type="match status" value="1"/>
</dbReference>
<feature type="transmembrane region" description="Helical" evidence="7">
    <location>
        <begin position="157"/>
        <end position="175"/>
    </location>
</feature>
<proteinExistence type="inferred from homology"/>
<dbReference type="AlphaFoldDB" id="A0A4R5A743"/>
<organism evidence="9 10">
    <name type="scientific">Jiangella aurantiaca</name>
    <dbReference type="NCBI Taxonomy" id="2530373"/>
    <lineage>
        <taxon>Bacteria</taxon>
        <taxon>Bacillati</taxon>
        <taxon>Actinomycetota</taxon>
        <taxon>Actinomycetes</taxon>
        <taxon>Jiangellales</taxon>
        <taxon>Jiangellaceae</taxon>
        <taxon>Jiangella</taxon>
    </lineage>
</organism>
<protein>
    <submittedName>
        <fullName evidence="9">Carbohydrate ABC transporter permease</fullName>
    </submittedName>
</protein>
<evidence type="ECO:0000256" key="3">
    <source>
        <dbReference type="ARBA" id="ARBA00022475"/>
    </source>
</evidence>
<dbReference type="PANTHER" id="PTHR43744">
    <property type="entry name" value="ABC TRANSPORTER PERMEASE PROTEIN MG189-RELATED-RELATED"/>
    <property type="match status" value="1"/>
</dbReference>
<comment type="caution">
    <text evidence="9">The sequence shown here is derived from an EMBL/GenBank/DDBJ whole genome shotgun (WGS) entry which is preliminary data.</text>
</comment>
<comment type="subcellular location">
    <subcellularLocation>
        <location evidence="1 7">Cell membrane</location>
        <topology evidence="1 7">Multi-pass membrane protein</topology>
    </subcellularLocation>
</comment>
<dbReference type="OrthoDB" id="3524874at2"/>
<feature type="domain" description="ABC transmembrane type-1" evidence="8">
    <location>
        <begin position="87"/>
        <end position="288"/>
    </location>
</feature>
<keyword evidence="6 7" id="KW-0472">Membrane</keyword>